<accession>A0A318L9U9</accession>
<feature type="compositionally biased region" description="Basic and acidic residues" evidence="1">
    <location>
        <begin position="13"/>
        <end position="26"/>
    </location>
</feature>
<dbReference type="EMBL" id="MASU01000027">
    <property type="protein sequence ID" value="PXY17483.1"/>
    <property type="molecule type" value="Genomic_DNA"/>
</dbReference>
<dbReference type="AlphaFoldDB" id="A0A318L9U9"/>
<evidence type="ECO:0000256" key="1">
    <source>
        <dbReference type="SAM" id="MobiDB-lite"/>
    </source>
</evidence>
<reference evidence="2 3" key="1">
    <citation type="submission" date="2016-07" db="EMBL/GenBank/DDBJ databases">
        <title>Draft genome sequence of Prauserella sp. YIM 121212, isolated from alkaline soil.</title>
        <authorList>
            <person name="Ruckert C."/>
            <person name="Albersmeier A."/>
            <person name="Jiang C.-L."/>
            <person name="Jiang Y."/>
            <person name="Kalinowski J."/>
            <person name="Schneider O."/>
            <person name="Winkler A."/>
            <person name="Zotchev S.B."/>
        </authorList>
    </citation>
    <scope>NUCLEOTIDE SEQUENCE [LARGE SCALE GENOMIC DNA]</scope>
    <source>
        <strain evidence="2 3">YIM 121212</strain>
    </source>
</reference>
<organism evidence="2 3">
    <name type="scientific">Prauserella flavalba</name>
    <dbReference type="NCBI Taxonomy" id="1477506"/>
    <lineage>
        <taxon>Bacteria</taxon>
        <taxon>Bacillati</taxon>
        <taxon>Actinomycetota</taxon>
        <taxon>Actinomycetes</taxon>
        <taxon>Pseudonocardiales</taxon>
        <taxon>Pseudonocardiaceae</taxon>
        <taxon>Prauserella</taxon>
    </lineage>
</organism>
<protein>
    <submittedName>
        <fullName evidence="2">Uncharacterized protein</fullName>
    </submittedName>
</protein>
<proteinExistence type="predicted"/>
<sequence>MLTGPAIATRHCGAADERGGDQKDPARGISSRDTGHICEPAADREGSQATGLPDQVEAAKMRPLIAGGVSGCSNELK</sequence>
<dbReference type="RefSeq" id="WP_158303260.1">
    <property type="nucleotide sequence ID" value="NZ_JBHVKT010000068.1"/>
</dbReference>
<keyword evidence="3" id="KW-1185">Reference proteome</keyword>
<name>A0A318L9U9_9PSEU</name>
<evidence type="ECO:0000313" key="2">
    <source>
        <dbReference type="EMBL" id="PXY17483.1"/>
    </source>
</evidence>
<evidence type="ECO:0000313" key="3">
    <source>
        <dbReference type="Proteomes" id="UP000247892"/>
    </source>
</evidence>
<feature type="compositionally biased region" description="Basic and acidic residues" evidence="1">
    <location>
        <begin position="33"/>
        <end position="46"/>
    </location>
</feature>
<comment type="caution">
    <text evidence="2">The sequence shown here is derived from an EMBL/GenBank/DDBJ whole genome shotgun (WGS) entry which is preliminary data.</text>
</comment>
<feature type="region of interest" description="Disordered" evidence="1">
    <location>
        <begin position="1"/>
        <end position="50"/>
    </location>
</feature>
<gene>
    <name evidence="2" type="ORF">BA062_37505</name>
</gene>
<dbReference type="Proteomes" id="UP000247892">
    <property type="component" value="Unassembled WGS sequence"/>
</dbReference>